<keyword evidence="13" id="KW-1185">Reference proteome</keyword>
<reference evidence="12" key="1">
    <citation type="journal article" date="2022" name="Plant J.">
        <title>Strategies of tolerance reflected in two North American maple genomes.</title>
        <authorList>
            <person name="McEvoy S.L."/>
            <person name="Sezen U.U."/>
            <person name="Trouern-Trend A."/>
            <person name="McMahon S.M."/>
            <person name="Schaberg P.G."/>
            <person name="Yang J."/>
            <person name="Wegrzyn J.L."/>
            <person name="Swenson N.G."/>
        </authorList>
    </citation>
    <scope>NUCLEOTIDE SEQUENCE</scope>
    <source>
        <strain evidence="12">NS2018</strain>
    </source>
</reference>
<evidence type="ECO:0000256" key="7">
    <source>
        <dbReference type="ARBA" id="ARBA00022989"/>
    </source>
</evidence>
<protein>
    <recommendedName>
        <fullName evidence="11">Leucine-rich repeat-containing N-terminal plant-type domain-containing protein</fullName>
    </recommendedName>
</protein>
<keyword evidence="8" id="KW-0472">Membrane</keyword>
<evidence type="ECO:0000313" key="13">
    <source>
        <dbReference type="Proteomes" id="UP001168877"/>
    </source>
</evidence>
<sequence>MQLLDILEQYKIRVQEEEDRNRTKMMQLESIVDELEVDVERLKRNATSPVTSAVNECLRRDQKQALVQFKSLFMKATNSSADDPLFGLYSWNSSSDCCQWERVICATTSESRPVIALYLDSLVLMSFFEGEIPGHAFANLTKLVDLDMKQNNFTGSIPPQNLRELSLEENHFGGSIPEEIGNLSKLQRLSLRGNSFVGGIPSSLVSLKELQKLGKLKTIRFENNLLSGEIPSWLFDIKTLKKLFLGGNNNLTWNNNNNAKIVPKCMLSQLSMKSFGLSGKIPGWISTHKSLVFLDLSENQLQGPFPEWFAEMDIGSIFLSDNNLSGSLPLRLFQTLSLSVLSLSRNNFSRELPENVGDAIKLMILMLAGNNFSREIPKSITKIYRLLLLDLARNRFSGKPPNFDPEALLAFIDLSYNEFSGEIPVSFSLDARILALGSNNF</sequence>
<evidence type="ECO:0000256" key="2">
    <source>
        <dbReference type="ARBA" id="ARBA00009592"/>
    </source>
</evidence>
<comment type="caution">
    <text evidence="12">The sequence shown here is derived from an EMBL/GenBank/DDBJ whole genome shotgun (WGS) entry which is preliminary data.</text>
</comment>
<keyword evidence="9" id="KW-0325">Glycoprotein</keyword>
<keyword evidence="5" id="KW-0732">Signal</keyword>
<dbReference type="GO" id="GO:0016020">
    <property type="term" value="C:membrane"/>
    <property type="evidence" value="ECO:0007669"/>
    <property type="project" value="UniProtKB-SubCell"/>
</dbReference>
<reference evidence="12" key="2">
    <citation type="submission" date="2023-06" db="EMBL/GenBank/DDBJ databases">
        <authorList>
            <person name="Swenson N.G."/>
            <person name="Wegrzyn J.L."/>
            <person name="Mcevoy S.L."/>
        </authorList>
    </citation>
    <scope>NUCLEOTIDE SEQUENCE</scope>
    <source>
        <strain evidence="12">NS2018</strain>
        <tissue evidence="12">Leaf</tissue>
    </source>
</reference>
<dbReference type="PANTHER" id="PTHR46662:SF104">
    <property type="entry name" value="GPI-ANCHORED ADHESIN-LIKE PROTEIN PGA55-RELATED"/>
    <property type="match status" value="1"/>
</dbReference>
<keyword evidence="4" id="KW-0812">Transmembrane</keyword>
<dbReference type="EMBL" id="JAUESC010000002">
    <property type="protein sequence ID" value="KAK0605554.1"/>
    <property type="molecule type" value="Genomic_DNA"/>
</dbReference>
<organism evidence="12 13">
    <name type="scientific">Acer saccharum</name>
    <name type="common">Sugar maple</name>
    <dbReference type="NCBI Taxonomy" id="4024"/>
    <lineage>
        <taxon>Eukaryota</taxon>
        <taxon>Viridiplantae</taxon>
        <taxon>Streptophyta</taxon>
        <taxon>Embryophyta</taxon>
        <taxon>Tracheophyta</taxon>
        <taxon>Spermatophyta</taxon>
        <taxon>Magnoliopsida</taxon>
        <taxon>eudicotyledons</taxon>
        <taxon>Gunneridae</taxon>
        <taxon>Pentapetalae</taxon>
        <taxon>rosids</taxon>
        <taxon>malvids</taxon>
        <taxon>Sapindales</taxon>
        <taxon>Sapindaceae</taxon>
        <taxon>Hippocastanoideae</taxon>
        <taxon>Acereae</taxon>
        <taxon>Acer</taxon>
    </lineage>
</organism>
<dbReference type="FunFam" id="3.80.10.10:FF:000041">
    <property type="entry name" value="LRR receptor-like serine/threonine-protein kinase ERECTA"/>
    <property type="match status" value="1"/>
</dbReference>
<dbReference type="Gene3D" id="3.80.10.10">
    <property type="entry name" value="Ribonuclease Inhibitor"/>
    <property type="match status" value="2"/>
</dbReference>
<name>A0AA39T9T1_ACESA</name>
<keyword evidence="7" id="KW-1133">Transmembrane helix</keyword>
<dbReference type="PANTHER" id="PTHR46662">
    <property type="entry name" value="DI-GLUCOSE BINDING PROTEIN WITH LEUCINE-RICH REPEAT DOMAIN-CONTAINING PROTEIN"/>
    <property type="match status" value="1"/>
</dbReference>
<dbReference type="Proteomes" id="UP001168877">
    <property type="component" value="Unassembled WGS sequence"/>
</dbReference>
<dbReference type="InterPro" id="IPR001611">
    <property type="entry name" value="Leu-rich_rpt"/>
</dbReference>
<comment type="similarity">
    <text evidence="2">Belongs to the RLP family.</text>
</comment>
<dbReference type="Pfam" id="PF00560">
    <property type="entry name" value="LRR_1"/>
    <property type="match status" value="6"/>
</dbReference>
<evidence type="ECO:0000256" key="4">
    <source>
        <dbReference type="ARBA" id="ARBA00022692"/>
    </source>
</evidence>
<keyword evidence="6" id="KW-0677">Repeat</keyword>
<feature type="domain" description="Leucine-rich repeat-containing N-terminal plant-type" evidence="11">
    <location>
        <begin position="61"/>
        <end position="105"/>
    </location>
</feature>
<evidence type="ECO:0000256" key="10">
    <source>
        <dbReference type="SAM" id="Coils"/>
    </source>
</evidence>
<evidence type="ECO:0000259" key="11">
    <source>
        <dbReference type="Pfam" id="PF08263"/>
    </source>
</evidence>
<keyword evidence="3" id="KW-0433">Leucine-rich repeat</keyword>
<gene>
    <name evidence="12" type="ORF">LWI29_028062</name>
</gene>
<evidence type="ECO:0000256" key="3">
    <source>
        <dbReference type="ARBA" id="ARBA00022614"/>
    </source>
</evidence>
<dbReference type="InterPro" id="IPR013210">
    <property type="entry name" value="LRR_N_plant-typ"/>
</dbReference>
<dbReference type="SUPFAM" id="SSF52058">
    <property type="entry name" value="L domain-like"/>
    <property type="match status" value="1"/>
</dbReference>
<keyword evidence="10" id="KW-0175">Coiled coil</keyword>
<dbReference type="InterPro" id="IPR032675">
    <property type="entry name" value="LRR_dom_sf"/>
</dbReference>
<feature type="coiled-coil region" evidence="10">
    <location>
        <begin position="7"/>
        <end position="45"/>
    </location>
</feature>
<evidence type="ECO:0000256" key="9">
    <source>
        <dbReference type="ARBA" id="ARBA00023180"/>
    </source>
</evidence>
<accession>A0AA39T9T1</accession>
<evidence type="ECO:0000256" key="8">
    <source>
        <dbReference type="ARBA" id="ARBA00023136"/>
    </source>
</evidence>
<evidence type="ECO:0000313" key="12">
    <source>
        <dbReference type="EMBL" id="KAK0605554.1"/>
    </source>
</evidence>
<dbReference type="AlphaFoldDB" id="A0AA39T9T1"/>
<evidence type="ECO:0000256" key="1">
    <source>
        <dbReference type="ARBA" id="ARBA00004479"/>
    </source>
</evidence>
<proteinExistence type="inferred from homology"/>
<evidence type="ECO:0000256" key="5">
    <source>
        <dbReference type="ARBA" id="ARBA00022729"/>
    </source>
</evidence>
<dbReference type="Pfam" id="PF08263">
    <property type="entry name" value="LRRNT_2"/>
    <property type="match status" value="1"/>
</dbReference>
<comment type="subcellular location">
    <subcellularLocation>
        <location evidence="1">Membrane</location>
        <topology evidence="1">Single-pass type I membrane protein</topology>
    </subcellularLocation>
</comment>
<evidence type="ECO:0000256" key="6">
    <source>
        <dbReference type="ARBA" id="ARBA00022737"/>
    </source>
</evidence>